<dbReference type="EMBL" id="GBRH01267063">
    <property type="protein sequence ID" value="JAD30832.1"/>
    <property type="molecule type" value="Transcribed_RNA"/>
</dbReference>
<protein>
    <submittedName>
        <fullName evidence="1">Uncharacterized protein</fullName>
    </submittedName>
</protein>
<reference evidence="1" key="2">
    <citation type="journal article" date="2015" name="Data Brief">
        <title>Shoot transcriptome of the giant reed, Arundo donax.</title>
        <authorList>
            <person name="Barrero R.A."/>
            <person name="Guerrero F.D."/>
            <person name="Moolhuijzen P."/>
            <person name="Goolsby J.A."/>
            <person name="Tidwell J."/>
            <person name="Bellgard S.E."/>
            <person name="Bellgard M.I."/>
        </authorList>
    </citation>
    <scope>NUCLEOTIDE SEQUENCE</scope>
    <source>
        <tissue evidence="1">Shoot tissue taken approximately 20 cm above the soil surface</tissue>
    </source>
</reference>
<reference evidence="1" key="1">
    <citation type="submission" date="2014-09" db="EMBL/GenBank/DDBJ databases">
        <authorList>
            <person name="Magalhaes I.L.F."/>
            <person name="Oliveira U."/>
            <person name="Santos F.R."/>
            <person name="Vidigal T.H.D.A."/>
            <person name="Brescovit A.D."/>
            <person name="Santos A.J."/>
        </authorList>
    </citation>
    <scope>NUCLEOTIDE SEQUENCE</scope>
    <source>
        <tissue evidence="1">Shoot tissue taken approximately 20 cm above the soil surface</tissue>
    </source>
</reference>
<proteinExistence type="predicted"/>
<name>A0A0A8Z7I4_ARUDO</name>
<evidence type="ECO:0000313" key="1">
    <source>
        <dbReference type="EMBL" id="JAD30832.1"/>
    </source>
</evidence>
<dbReference type="AlphaFoldDB" id="A0A0A8Z7I4"/>
<organism evidence="1">
    <name type="scientific">Arundo donax</name>
    <name type="common">Giant reed</name>
    <name type="synonym">Donax arundinaceus</name>
    <dbReference type="NCBI Taxonomy" id="35708"/>
    <lineage>
        <taxon>Eukaryota</taxon>
        <taxon>Viridiplantae</taxon>
        <taxon>Streptophyta</taxon>
        <taxon>Embryophyta</taxon>
        <taxon>Tracheophyta</taxon>
        <taxon>Spermatophyta</taxon>
        <taxon>Magnoliopsida</taxon>
        <taxon>Liliopsida</taxon>
        <taxon>Poales</taxon>
        <taxon>Poaceae</taxon>
        <taxon>PACMAD clade</taxon>
        <taxon>Arundinoideae</taxon>
        <taxon>Arundineae</taxon>
        <taxon>Arundo</taxon>
    </lineage>
</organism>
<sequence length="31" mass="3404">MLDCETICSKAGVKFKALQPAVMLLSSQIYD</sequence>
<accession>A0A0A8Z7I4</accession>